<comment type="caution">
    <text evidence="2">The sequence shown here is derived from an EMBL/GenBank/DDBJ whole genome shotgun (WGS) entry which is preliminary data.</text>
</comment>
<feature type="compositionally biased region" description="Polar residues" evidence="1">
    <location>
        <begin position="238"/>
        <end position="254"/>
    </location>
</feature>
<evidence type="ECO:0000313" key="2">
    <source>
        <dbReference type="EMBL" id="KNZ44359.1"/>
    </source>
</evidence>
<dbReference type="VEuPathDB" id="FungiDB:VP01_923g5"/>
<protein>
    <submittedName>
        <fullName evidence="2">Uncharacterized protein</fullName>
    </submittedName>
</protein>
<keyword evidence="3" id="KW-1185">Reference proteome</keyword>
<evidence type="ECO:0000256" key="1">
    <source>
        <dbReference type="SAM" id="MobiDB-lite"/>
    </source>
</evidence>
<reference evidence="2 3" key="1">
    <citation type="submission" date="2015-08" db="EMBL/GenBank/DDBJ databases">
        <title>Next Generation Sequencing and Analysis of the Genome of Puccinia sorghi L Schw, the Causal Agent of Maize Common Rust.</title>
        <authorList>
            <person name="Rochi L."/>
            <person name="Burguener G."/>
            <person name="Darino M."/>
            <person name="Turjanski A."/>
            <person name="Kreff E."/>
            <person name="Dieguez M.J."/>
            <person name="Sacco F."/>
        </authorList>
    </citation>
    <scope>NUCLEOTIDE SEQUENCE [LARGE SCALE GENOMIC DNA]</scope>
    <source>
        <strain evidence="2 3">RO10H11247</strain>
    </source>
</reference>
<proteinExistence type="predicted"/>
<organism evidence="2 3">
    <name type="scientific">Puccinia sorghi</name>
    <dbReference type="NCBI Taxonomy" id="27349"/>
    <lineage>
        <taxon>Eukaryota</taxon>
        <taxon>Fungi</taxon>
        <taxon>Dikarya</taxon>
        <taxon>Basidiomycota</taxon>
        <taxon>Pucciniomycotina</taxon>
        <taxon>Pucciniomycetes</taxon>
        <taxon>Pucciniales</taxon>
        <taxon>Pucciniaceae</taxon>
        <taxon>Puccinia</taxon>
    </lineage>
</organism>
<dbReference type="Proteomes" id="UP000037035">
    <property type="component" value="Unassembled WGS sequence"/>
</dbReference>
<dbReference type="EMBL" id="LAVV01014871">
    <property type="protein sequence ID" value="KNZ44359.1"/>
    <property type="molecule type" value="Genomic_DNA"/>
</dbReference>
<gene>
    <name evidence="2" type="ORF">VP01_923g5</name>
</gene>
<accession>A0A0L6U781</accession>
<name>A0A0L6U781_9BASI</name>
<evidence type="ECO:0000313" key="3">
    <source>
        <dbReference type="Proteomes" id="UP000037035"/>
    </source>
</evidence>
<feature type="region of interest" description="Disordered" evidence="1">
    <location>
        <begin position="221"/>
        <end position="254"/>
    </location>
</feature>
<dbReference type="AlphaFoldDB" id="A0A0L6U781"/>
<sequence length="254" mass="28668">MIKRKNLTLEIYKVLLEHLKKTHPELCDYWEVPHPIGENFLTRNVTKISRAEIKNRMPVSAKNPQNRVWVPELEDSSTQVVIKRTHLVDLRQVANVDFDASNSYSNESYGGGCSSTRYNLIHASSIGGQCVYQALSSGVIGKKPHGVALNIYQLGLIGRARCSQYDASTMIYYFLQSWHCLKGKTKNPKALRYWLSTHLLLINLKFLHPPPCSHYPNKKGKIHPGIPGEIVDQKEAGHTSTPGNTRGKSSNYTR</sequence>